<dbReference type="AlphaFoldDB" id="A0A0F8YUF7"/>
<evidence type="ECO:0008006" key="2">
    <source>
        <dbReference type="Google" id="ProtNLM"/>
    </source>
</evidence>
<sequence length="159" mass="18543">MTCRFVSTKTYDHLGPVAYRQWRAESHCDKLHGYALSFHFEFESDELDVRNWVVDYGGLRPLKELLEEWFDHTLLVAEDDPMKEELRDLETIGLAKVRVVERTGCEGIADYLYCYLNDPIDGFLSTTLGYGDRVWCSRVEVRETPSNMAARIGHREDWS</sequence>
<evidence type="ECO:0000313" key="1">
    <source>
        <dbReference type="EMBL" id="KKK51636.1"/>
    </source>
</evidence>
<accession>A0A0F8YUF7</accession>
<dbReference type="InterPro" id="IPR038418">
    <property type="entry name" value="6-PTP_synth/QueD_sf"/>
</dbReference>
<dbReference type="Gene3D" id="3.30.479.10">
    <property type="entry name" value="6-pyruvoyl tetrahydropterin synthase/QueD"/>
    <property type="match status" value="1"/>
</dbReference>
<proteinExistence type="predicted"/>
<gene>
    <name evidence="1" type="ORF">LCGC14_3112980</name>
</gene>
<feature type="non-terminal residue" evidence="1">
    <location>
        <position position="159"/>
    </location>
</feature>
<dbReference type="InterPro" id="IPR007115">
    <property type="entry name" value="6-PTP_synth/QueD"/>
</dbReference>
<protein>
    <recommendedName>
        <fullName evidence="2">6-pyruvoyl tetrahydrobiopterin synthase</fullName>
    </recommendedName>
</protein>
<dbReference type="SUPFAM" id="SSF55620">
    <property type="entry name" value="Tetrahydrobiopterin biosynthesis enzymes-like"/>
    <property type="match status" value="1"/>
</dbReference>
<reference evidence="1" key="1">
    <citation type="journal article" date="2015" name="Nature">
        <title>Complex archaea that bridge the gap between prokaryotes and eukaryotes.</title>
        <authorList>
            <person name="Spang A."/>
            <person name="Saw J.H."/>
            <person name="Jorgensen S.L."/>
            <person name="Zaremba-Niedzwiedzka K."/>
            <person name="Martijn J."/>
            <person name="Lind A.E."/>
            <person name="van Eijk R."/>
            <person name="Schleper C."/>
            <person name="Guy L."/>
            <person name="Ettema T.J."/>
        </authorList>
    </citation>
    <scope>NUCLEOTIDE SEQUENCE</scope>
</reference>
<name>A0A0F8YUF7_9ZZZZ</name>
<dbReference type="EMBL" id="LAZR01067411">
    <property type="protein sequence ID" value="KKK51636.1"/>
    <property type="molecule type" value="Genomic_DNA"/>
</dbReference>
<organism evidence="1">
    <name type="scientific">marine sediment metagenome</name>
    <dbReference type="NCBI Taxonomy" id="412755"/>
    <lineage>
        <taxon>unclassified sequences</taxon>
        <taxon>metagenomes</taxon>
        <taxon>ecological metagenomes</taxon>
    </lineage>
</organism>
<comment type="caution">
    <text evidence="1">The sequence shown here is derived from an EMBL/GenBank/DDBJ whole genome shotgun (WGS) entry which is preliminary data.</text>
</comment>
<dbReference type="Pfam" id="PF01242">
    <property type="entry name" value="PTPS"/>
    <property type="match status" value="1"/>
</dbReference>